<comment type="caution">
    <text evidence="8">The sequence shown here is derived from an EMBL/GenBank/DDBJ whole genome shotgun (WGS) entry which is preliminary data.</text>
</comment>
<evidence type="ECO:0000256" key="6">
    <source>
        <dbReference type="ARBA" id="ARBA00024536"/>
    </source>
</evidence>
<evidence type="ECO:0000256" key="4">
    <source>
        <dbReference type="ARBA" id="ARBA00023239"/>
    </source>
</evidence>
<keyword evidence="7" id="KW-0963">Cytoplasm</keyword>
<keyword evidence="3 7" id="KW-0350">Heme biosynthesis</keyword>
<keyword evidence="2 7" id="KW-0408">Iron</keyword>
<name>A0A7C5QA15_AQUAO</name>
<dbReference type="EMBL" id="DRNB01000226">
    <property type="protein sequence ID" value="HHJ64499.1"/>
    <property type="molecule type" value="Genomic_DNA"/>
</dbReference>
<dbReference type="AlphaFoldDB" id="A0A7C5QA15"/>
<dbReference type="NCBIfam" id="TIGR00109">
    <property type="entry name" value="hemH"/>
    <property type="match status" value="1"/>
</dbReference>
<dbReference type="PROSITE" id="PS00534">
    <property type="entry name" value="FERROCHELATASE"/>
    <property type="match status" value="1"/>
</dbReference>
<dbReference type="InterPro" id="IPR033644">
    <property type="entry name" value="Ferrochelatase_C"/>
</dbReference>
<dbReference type="Pfam" id="PF00762">
    <property type="entry name" value="Ferrochelatase"/>
    <property type="match status" value="1"/>
</dbReference>
<dbReference type="InterPro" id="IPR033659">
    <property type="entry name" value="Ferrochelatase_N"/>
</dbReference>
<dbReference type="Proteomes" id="UP000885792">
    <property type="component" value="Unassembled WGS sequence"/>
</dbReference>
<comment type="similarity">
    <text evidence="1 7">Belongs to the ferrochelatase family.</text>
</comment>
<reference evidence="8" key="1">
    <citation type="journal article" date="2020" name="mSystems">
        <title>Genome- and Community-Level Interaction Insights into Carbon Utilization and Element Cycling Functions of Hydrothermarchaeota in Hydrothermal Sediment.</title>
        <authorList>
            <person name="Zhou Z."/>
            <person name="Liu Y."/>
            <person name="Xu W."/>
            <person name="Pan J."/>
            <person name="Luo Z.H."/>
            <person name="Li M."/>
        </authorList>
    </citation>
    <scope>NUCLEOTIDE SEQUENCE [LARGE SCALE GENOMIC DNA]</scope>
    <source>
        <strain evidence="8">HyVt-501</strain>
    </source>
</reference>
<dbReference type="CDD" id="cd00419">
    <property type="entry name" value="Ferrochelatase_C"/>
    <property type="match status" value="1"/>
</dbReference>
<keyword evidence="4 7" id="KW-0456">Lyase</keyword>
<feature type="non-terminal residue" evidence="8">
    <location>
        <position position="1"/>
    </location>
</feature>
<dbReference type="InterPro" id="IPR001015">
    <property type="entry name" value="Ferrochelatase"/>
</dbReference>
<dbReference type="Gene3D" id="3.40.50.1400">
    <property type="match status" value="2"/>
</dbReference>
<protein>
    <recommendedName>
        <fullName evidence="7">Ferrochelatase</fullName>
        <ecNumber evidence="7">4.98.1.1</ecNumber>
    </recommendedName>
</protein>
<comment type="subcellular location">
    <subcellularLocation>
        <location evidence="7">Cytoplasm</location>
    </subcellularLocation>
</comment>
<evidence type="ECO:0000256" key="1">
    <source>
        <dbReference type="ARBA" id="ARBA00007718"/>
    </source>
</evidence>
<dbReference type="HAMAP" id="MF_00323">
    <property type="entry name" value="Ferrochelatase"/>
    <property type="match status" value="1"/>
</dbReference>
<comment type="pathway">
    <text evidence="7">Porphyrin-containing compound metabolism; protoheme biosynthesis; protoheme from protoporphyrin-IX: step 1/1.</text>
</comment>
<gene>
    <name evidence="8" type="primary">hemH</name>
    <name evidence="8" type="ORF">ENJ61_06285</name>
</gene>
<comment type="catalytic activity">
    <reaction evidence="6">
        <text>Fe-coproporphyrin III + 2 H(+) = coproporphyrin III + Fe(2+)</text>
        <dbReference type="Rhea" id="RHEA:49572"/>
        <dbReference type="ChEBI" id="CHEBI:15378"/>
        <dbReference type="ChEBI" id="CHEBI:29033"/>
        <dbReference type="ChEBI" id="CHEBI:68438"/>
        <dbReference type="ChEBI" id="CHEBI:131725"/>
        <dbReference type="EC" id="4.99.1.9"/>
    </reaction>
    <physiologicalReaction direction="right-to-left" evidence="6">
        <dbReference type="Rhea" id="RHEA:49574"/>
    </physiologicalReaction>
</comment>
<comment type="catalytic activity">
    <reaction evidence="7">
        <text>heme b + 2 H(+) = protoporphyrin IX + Fe(2+)</text>
        <dbReference type="Rhea" id="RHEA:22584"/>
        <dbReference type="ChEBI" id="CHEBI:15378"/>
        <dbReference type="ChEBI" id="CHEBI:29033"/>
        <dbReference type="ChEBI" id="CHEBI:57306"/>
        <dbReference type="ChEBI" id="CHEBI:60344"/>
        <dbReference type="EC" id="4.98.1.1"/>
    </reaction>
</comment>
<dbReference type="CDD" id="cd03411">
    <property type="entry name" value="Ferrochelatase_N"/>
    <property type="match status" value="1"/>
</dbReference>
<sequence length="266" mass="31340">AVKTRHYYEFMGGRSPQREQTEEQARELQRVLGEGYRVVVAMRYWHPFTEEALEALFEERIERIVLLPMYPQFSRTTTGSSFREFERVYRRGGYPEVPLIKIHDYHDHPLYVKAMVRNIEESLPEGKDYFFLFSAHSLPLYVIEEGDPYQRQTERTVELIMEHFPTVGYRLGYQSRIGPVKWLEPSTEELLRELAGEGIRKLAVVPVSFVCEHSETLYELDYQLRQLAQELGITSYVRIPTLRSHPLFIEALARIVRSAEREHAQV</sequence>
<proteinExistence type="inferred from homology"/>
<dbReference type="GO" id="GO:0005737">
    <property type="term" value="C:cytoplasm"/>
    <property type="evidence" value="ECO:0007669"/>
    <property type="project" value="UniProtKB-SubCell"/>
</dbReference>
<evidence type="ECO:0000256" key="3">
    <source>
        <dbReference type="ARBA" id="ARBA00023133"/>
    </source>
</evidence>
<evidence type="ECO:0000256" key="5">
    <source>
        <dbReference type="ARBA" id="ARBA00023244"/>
    </source>
</evidence>
<dbReference type="EC" id="4.98.1.1" evidence="7"/>
<accession>A0A7C5QA15</accession>
<evidence type="ECO:0000313" key="8">
    <source>
        <dbReference type="EMBL" id="HHJ64499.1"/>
    </source>
</evidence>
<comment type="function">
    <text evidence="7">Catalyzes the ferrous insertion into protoporphyrin IX.</text>
</comment>
<evidence type="ECO:0000256" key="2">
    <source>
        <dbReference type="ARBA" id="ARBA00023004"/>
    </source>
</evidence>
<evidence type="ECO:0000256" key="7">
    <source>
        <dbReference type="RuleBase" id="RU000607"/>
    </source>
</evidence>
<dbReference type="GO" id="GO:0006783">
    <property type="term" value="P:heme biosynthetic process"/>
    <property type="evidence" value="ECO:0007669"/>
    <property type="project" value="UniProtKB-UniRule"/>
</dbReference>
<dbReference type="InterPro" id="IPR019772">
    <property type="entry name" value="Ferrochelatase_AS"/>
</dbReference>
<dbReference type="SUPFAM" id="SSF53800">
    <property type="entry name" value="Chelatase"/>
    <property type="match status" value="1"/>
</dbReference>
<dbReference type="PANTHER" id="PTHR11108:SF1">
    <property type="entry name" value="FERROCHELATASE, MITOCHONDRIAL"/>
    <property type="match status" value="1"/>
</dbReference>
<dbReference type="GO" id="GO:0004325">
    <property type="term" value="F:ferrochelatase activity"/>
    <property type="evidence" value="ECO:0007669"/>
    <property type="project" value="UniProtKB-UniRule"/>
</dbReference>
<keyword evidence="5 7" id="KW-0627">Porphyrin biosynthesis</keyword>
<dbReference type="PANTHER" id="PTHR11108">
    <property type="entry name" value="FERROCHELATASE"/>
    <property type="match status" value="1"/>
</dbReference>
<dbReference type="UniPathway" id="UPA00252">
    <property type="reaction ID" value="UER00325"/>
</dbReference>
<organism evidence="8">
    <name type="scientific">Aquifex aeolicus</name>
    <dbReference type="NCBI Taxonomy" id="63363"/>
    <lineage>
        <taxon>Bacteria</taxon>
        <taxon>Pseudomonadati</taxon>
        <taxon>Aquificota</taxon>
        <taxon>Aquificia</taxon>
        <taxon>Aquificales</taxon>
        <taxon>Aquificaceae</taxon>
        <taxon>Aquifex</taxon>
    </lineage>
</organism>